<dbReference type="PANTHER" id="PTHR32027:SF9">
    <property type="entry name" value="BLL3847 PROTEIN"/>
    <property type="match status" value="1"/>
</dbReference>
<dbReference type="Pfam" id="PF01979">
    <property type="entry name" value="Amidohydro_1"/>
    <property type="match status" value="1"/>
</dbReference>
<dbReference type="Gene3D" id="2.30.40.10">
    <property type="entry name" value="Urease, subunit C, domain 1"/>
    <property type="match status" value="1"/>
</dbReference>
<protein>
    <recommendedName>
        <fullName evidence="3">Amidohydrolase-related domain-containing protein</fullName>
    </recommendedName>
</protein>
<gene>
    <name evidence="4" type="ORF">APZ16_01865</name>
</gene>
<dbReference type="EMBL" id="LQMQ01000002">
    <property type="protein sequence ID" value="KUO42641.1"/>
    <property type="molecule type" value="Genomic_DNA"/>
</dbReference>
<evidence type="ECO:0000313" key="5">
    <source>
        <dbReference type="Proteomes" id="UP000074294"/>
    </source>
</evidence>
<sequence>MTEDIDLLIKNARLIDKENTVDIAIKGETIILVGEEINLPAKKELDAAGRLTIPGFIDAHMHLDHACLGGDAKWIPRTHEESEKVIRSGRKAIDAEGVKETAKNAAKMVLKNGTTAVRTHVNVDRLFGLRELKAMLEVKRECAGWMDMQLVAFPSREALTQSGESERLLRQAMELGVEVVGGLPNVDPDPEGYLDIIFDVAKKYGAKIDLHVDETNNPQSRVLELFAEKTMENGYEGKVVASHCSALSAYDEEYARRVIAKVREAEMSIIANPFTNIYILDRNGKPNGITRVKELLDAGVNVVYATDNFNDGYNPLGNGDMLLAALFLAYQKKLDGKRVFSTLLKMGTTAAARATGIIENHGIKEGGKADLVILDAEAAWEAVVFQAKRVHVIKNGKIVVSNGNLII</sequence>
<dbReference type="SUPFAM" id="SSF51556">
    <property type="entry name" value="Metallo-dependent hydrolases"/>
    <property type="match status" value="1"/>
</dbReference>
<keyword evidence="2" id="KW-0378">Hydrolase</keyword>
<dbReference type="CDD" id="cd01293">
    <property type="entry name" value="Bact_CD"/>
    <property type="match status" value="1"/>
</dbReference>
<name>A0A147K1L2_HADYE</name>
<accession>A0A147K1L2</accession>
<dbReference type="PANTHER" id="PTHR32027">
    <property type="entry name" value="CYTOSINE DEAMINASE"/>
    <property type="match status" value="1"/>
</dbReference>
<dbReference type="GO" id="GO:0046872">
    <property type="term" value="F:metal ion binding"/>
    <property type="evidence" value="ECO:0007669"/>
    <property type="project" value="UniProtKB-KW"/>
</dbReference>
<feature type="domain" description="Amidohydrolase-related" evidence="3">
    <location>
        <begin position="53"/>
        <end position="399"/>
    </location>
</feature>
<dbReference type="InterPro" id="IPR011059">
    <property type="entry name" value="Metal-dep_hydrolase_composite"/>
</dbReference>
<keyword evidence="1" id="KW-0479">Metal-binding</keyword>
<comment type="caution">
    <text evidence="4">The sequence shown here is derived from an EMBL/GenBank/DDBJ whole genome shotgun (WGS) entry which is preliminary data.</text>
</comment>
<dbReference type="InterPro" id="IPR052349">
    <property type="entry name" value="Metallo-hydrolase_Enzymes"/>
</dbReference>
<evidence type="ECO:0000256" key="2">
    <source>
        <dbReference type="ARBA" id="ARBA00022801"/>
    </source>
</evidence>
<organism evidence="4 5">
    <name type="scientific">Hadarchaeum yellowstonense</name>
    <dbReference type="NCBI Taxonomy" id="1776334"/>
    <lineage>
        <taxon>Archaea</taxon>
        <taxon>Methanobacteriati</taxon>
        <taxon>Candidatus Hadarchaeota</taxon>
        <taxon>Candidatus Hadarchaeia</taxon>
        <taxon>Candidatus Hadarchaeales</taxon>
        <taxon>Candidatus Hadarchaeaceae</taxon>
        <taxon>Candidatus Hadarchaeum</taxon>
    </lineage>
</organism>
<dbReference type="InterPro" id="IPR006680">
    <property type="entry name" value="Amidohydro-rel"/>
</dbReference>
<dbReference type="GO" id="GO:0016814">
    <property type="term" value="F:hydrolase activity, acting on carbon-nitrogen (but not peptide) bonds, in cyclic amidines"/>
    <property type="evidence" value="ECO:0007669"/>
    <property type="project" value="TreeGrafter"/>
</dbReference>
<dbReference type="STRING" id="1776334.APZ16_01865"/>
<dbReference type="Gene3D" id="3.20.20.140">
    <property type="entry name" value="Metal-dependent hydrolases"/>
    <property type="match status" value="1"/>
</dbReference>
<reference evidence="4 5" key="1">
    <citation type="journal article" date="2016" name="Nat. Microbiol.">
        <title>Genomic inference of the metabolism of cosmopolitan subsurface Archaea, Hadesarchaea.</title>
        <authorList>
            <person name="Baker B.J."/>
            <person name="Saw J.H."/>
            <person name="Lind A.E."/>
            <person name="Lazar C.S."/>
            <person name="Hinrichs K.-U."/>
            <person name="Teske A.P."/>
            <person name="Ettema T.J."/>
        </authorList>
    </citation>
    <scope>NUCLEOTIDE SEQUENCE [LARGE SCALE GENOMIC DNA]</scope>
</reference>
<dbReference type="FunFam" id="3.20.20.140:FF:000019">
    <property type="entry name" value="Cytosine deaminase"/>
    <property type="match status" value="1"/>
</dbReference>
<evidence type="ECO:0000256" key="1">
    <source>
        <dbReference type="ARBA" id="ARBA00022723"/>
    </source>
</evidence>
<dbReference type="InterPro" id="IPR032466">
    <property type="entry name" value="Metal_Hydrolase"/>
</dbReference>
<dbReference type="SUPFAM" id="SSF51338">
    <property type="entry name" value="Composite domain of metallo-dependent hydrolases"/>
    <property type="match status" value="1"/>
</dbReference>
<evidence type="ECO:0000259" key="3">
    <source>
        <dbReference type="Pfam" id="PF01979"/>
    </source>
</evidence>
<evidence type="ECO:0000313" key="4">
    <source>
        <dbReference type="EMBL" id="KUO42641.1"/>
    </source>
</evidence>
<dbReference type="AlphaFoldDB" id="A0A147K1L2"/>
<proteinExistence type="predicted"/>
<dbReference type="Proteomes" id="UP000074294">
    <property type="component" value="Unassembled WGS sequence"/>
</dbReference>